<dbReference type="GO" id="GO:0004252">
    <property type="term" value="F:serine-type endopeptidase activity"/>
    <property type="evidence" value="ECO:0007669"/>
    <property type="project" value="UniProtKB-UniRule"/>
</dbReference>
<sequence>MRKRYLILPLLLSASVAFAGGFNSGEGDKDKVSKETKQNWQHLDLEEDGIPGISANKAYETILKGKTSKKVTVAIIDSGVDIEHEDLKGLIWTNKNEIPDNGKDDDGNGYVDDVHGWNYLGHPNGDNIELENFEITRLYKRYKTDFEGKKPSTAEEKEEYKKFKEYEKAYFDRYKETGKIGESTRKTYAKALEHDAALNEYFKKSDYSKEELEELSTSSAEGRYKKAAKFFLNNRALSYYEWKVNWIKTLYAGYLNVDLNARDVVGDNPEDLKDTVYGNSDVIATGAEHGTHVAGIIGANRSNDLGMKGIADNVEFMVLRCVPDGDERDKDVARAIRYAVDNGAQVMNMSFGKDFASDQKAVEEAIKYAEDKGIILMIAAGNDSRDLEKKDSYPKTIYMDGTRPSNVLYVGASSINFDRELPAIFSNYAQNKVDFFSPGVDIYSTLPDNKYRYMSGTSMATPVAAGAAAVLLSYYPELSGADVVDILKKSVTTHKGKMVRKPNPDRKDKKTVDFAELSQTGGIVNLYEACKLAEQRVKSLSKR</sequence>
<evidence type="ECO:0000256" key="4">
    <source>
        <dbReference type="ARBA" id="ARBA00022825"/>
    </source>
</evidence>
<keyword evidence="2 5" id="KW-0645">Protease</keyword>
<feature type="active site" description="Charge relay system" evidence="5">
    <location>
        <position position="289"/>
    </location>
</feature>
<feature type="signal peptide" evidence="7">
    <location>
        <begin position="1"/>
        <end position="19"/>
    </location>
</feature>
<proteinExistence type="inferred from homology"/>
<feature type="active site" description="Charge relay system" evidence="5">
    <location>
        <position position="458"/>
    </location>
</feature>
<dbReference type="InterPro" id="IPR015500">
    <property type="entry name" value="Peptidase_S8_subtilisin-rel"/>
</dbReference>
<evidence type="ECO:0000256" key="7">
    <source>
        <dbReference type="SAM" id="SignalP"/>
    </source>
</evidence>
<feature type="active site" description="Charge relay system" evidence="5">
    <location>
        <position position="77"/>
    </location>
</feature>
<dbReference type="PROSITE" id="PS51892">
    <property type="entry name" value="SUBTILASE"/>
    <property type="match status" value="1"/>
</dbReference>
<evidence type="ECO:0000256" key="1">
    <source>
        <dbReference type="ARBA" id="ARBA00011073"/>
    </source>
</evidence>
<evidence type="ECO:0000313" key="9">
    <source>
        <dbReference type="EMBL" id="MDR6240029.1"/>
    </source>
</evidence>
<dbReference type="Pfam" id="PF00082">
    <property type="entry name" value="Peptidase_S8"/>
    <property type="match status" value="1"/>
</dbReference>
<reference evidence="9" key="1">
    <citation type="submission" date="2023-07" db="EMBL/GenBank/DDBJ databases">
        <title>Genomic Encyclopedia of Type Strains, Phase IV (KMG-IV): sequencing the most valuable type-strain genomes for metagenomic binning, comparative biology and taxonomic classification.</title>
        <authorList>
            <person name="Goeker M."/>
        </authorList>
    </citation>
    <scope>NUCLEOTIDE SEQUENCE</scope>
    <source>
        <strain evidence="9">DSM 26174</strain>
    </source>
</reference>
<dbReference type="InterPro" id="IPR000209">
    <property type="entry name" value="Peptidase_S8/S53_dom"/>
</dbReference>
<dbReference type="RefSeq" id="WP_309939851.1">
    <property type="nucleotide sequence ID" value="NZ_AP025305.1"/>
</dbReference>
<evidence type="ECO:0000256" key="6">
    <source>
        <dbReference type="RuleBase" id="RU003355"/>
    </source>
</evidence>
<comment type="similarity">
    <text evidence="1 5 6">Belongs to the peptidase S8 family.</text>
</comment>
<evidence type="ECO:0000256" key="2">
    <source>
        <dbReference type="ARBA" id="ARBA00022670"/>
    </source>
</evidence>
<accession>A0AAE3XQ76</accession>
<gene>
    <name evidence="9" type="ORF">HNQ88_003077</name>
</gene>
<feature type="domain" description="Peptidase S8/S53" evidence="8">
    <location>
        <begin position="69"/>
        <end position="496"/>
    </location>
</feature>
<dbReference type="GO" id="GO:0006508">
    <property type="term" value="P:proteolysis"/>
    <property type="evidence" value="ECO:0007669"/>
    <property type="project" value="UniProtKB-KW"/>
</dbReference>
<dbReference type="PROSITE" id="PS00136">
    <property type="entry name" value="SUBTILASE_ASP"/>
    <property type="match status" value="1"/>
</dbReference>
<keyword evidence="10" id="KW-1185">Reference proteome</keyword>
<dbReference type="PANTHER" id="PTHR43806:SF11">
    <property type="entry name" value="CEREVISIN-RELATED"/>
    <property type="match status" value="1"/>
</dbReference>
<evidence type="ECO:0000259" key="8">
    <source>
        <dbReference type="Pfam" id="PF00082"/>
    </source>
</evidence>
<dbReference type="SUPFAM" id="SSF52743">
    <property type="entry name" value="Subtilisin-like"/>
    <property type="match status" value="1"/>
</dbReference>
<dbReference type="EMBL" id="JAVDQD010000003">
    <property type="protein sequence ID" value="MDR6240029.1"/>
    <property type="molecule type" value="Genomic_DNA"/>
</dbReference>
<keyword evidence="7" id="KW-0732">Signal</keyword>
<dbReference type="Proteomes" id="UP001185092">
    <property type="component" value="Unassembled WGS sequence"/>
</dbReference>
<keyword evidence="3 5" id="KW-0378">Hydrolase</keyword>
<dbReference type="Gene3D" id="3.40.50.200">
    <property type="entry name" value="Peptidase S8/S53 domain"/>
    <property type="match status" value="2"/>
</dbReference>
<dbReference type="PRINTS" id="PR00723">
    <property type="entry name" value="SUBTILISIN"/>
</dbReference>
<dbReference type="AlphaFoldDB" id="A0AAE3XQ76"/>
<name>A0AAE3XQ76_9BACT</name>
<evidence type="ECO:0000256" key="5">
    <source>
        <dbReference type="PROSITE-ProRule" id="PRU01240"/>
    </source>
</evidence>
<evidence type="ECO:0000313" key="10">
    <source>
        <dbReference type="Proteomes" id="UP001185092"/>
    </source>
</evidence>
<dbReference type="InterPro" id="IPR022398">
    <property type="entry name" value="Peptidase_S8_His-AS"/>
</dbReference>
<dbReference type="PROSITE" id="PS00138">
    <property type="entry name" value="SUBTILASE_SER"/>
    <property type="match status" value="1"/>
</dbReference>
<dbReference type="PROSITE" id="PS00137">
    <property type="entry name" value="SUBTILASE_HIS"/>
    <property type="match status" value="1"/>
</dbReference>
<dbReference type="InterPro" id="IPR050131">
    <property type="entry name" value="Peptidase_S8_subtilisin-like"/>
</dbReference>
<dbReference type="InterPro" id="IPR023828">
    <property type="entry name" value="Peptidase_S8_Ser-AS"/>
</dbReference>
<organism evidence="9 10">
    <name type="scientific">Aureibacter tunicatorum</name>
    <dbReference type="NCBI Taxonomy" id="866807"/>
    <lineage>
        <taxon>Bacteria</taxon>
        <taxon>Pseudomonadati</taxon>
        <taxon>Bacteroidota</taxon>
        <taxon>Cytophagia</taxon>
        <taxon>Cytophagales</taxon>
        <taxon>Persicobacteraceae</taxon>
        <taxon>Aureibacter</taxon>
    </lineage>
</organism>
<dbReference type="PANTHER" id="PTHR43806">
    <property type="entry name" value="PEPTIDASE S8"/>
    <property type="match status" value="1"/>
</dbReference>
<feature type="chain" id="PRO_5042022855" evidence="7">
    <location>
        <begin position="20"/>
        <end position="543"/>
    </location>
</feature>
<keyword evidence="4 5" id="KW-0720">Serine protease</keyword>
<dbReference type="InterPro" id="IPR036852">
    <property type="entry name" value="Peptidase_S8/S53_dom_sf"/>
</dbReference>
<comment type="caution">
    <text evidence="9">The sequence shown here is derived from an EMBL/GenBank/DDBJ whole genome shotgun (WGS) entry which is preliminary data.</text>
</comment>
<evidence type="ECO:0000256" key="3">
    <source>
        <dbReference type="ARBA" id="ARBA00022801"/>
    </source>
</evidence>
<dbReference type="InterPro" id="IPR023827">
    <property type="entry name" value="Peptidase_S8_Asp-AS"/>
</dbReference>
<protein>
    <submittedName>
        <fullName evidence="9">Subtilisin family serine protease</fullName>
    </submittedName>
</protein>